<reference evidence="1 2" key="1">
    <citation type="submission" date="2013-12" db="EMBL/GenBank/DDBJ databases">
        <title>Draft genome sequence of Caloranaerobacter sp. H53214.</title>
        <authorList>
            <person name="Jiang L.J."/>
            <person name="Shao Z.Z."/>
            <person name="Long M.N."/>
        </authorList>
    </citation>
    <scope>NUCLEOTIDE SEQUENCE [LARGE SCALE GENOMIC DNA]</scope>
    <source>
        <strain evidence="1 2">H53214</strain>
    </source>
</reference>
<dbReference type="AlphaFoldDB" id="A0A096BF57"/>
<evidence type="ECO:0000313" key="1">
    <source>
        <dbReference type="EMBL" id="KGG79830.1"/>
    </source>
</evidence>
<dbReference type="Proteomes" id="UP000029622">
    <property type="component" value="Unassembled WGS sequence"/>
</dbReference>
<name>A0A096BF57_9FIRM</name>
<evidence type="ECO:0000313" key="2">
    <source>
        <dbReference type="Proteomes" id="UP000029622"/>
    </source>
</evidence>
<dbReference type="RefSeq" id="WP_035164263.1">
    <property type="nucleotide sequence ID" value="NZ_AZTB01000055.1"/>
</dbReference>
<organism evidence="1 2">
    <name type="scientific">Caloranaerobacter azorensis H53214</name>
    <dbReference type="NCBI Taxonomy" id="1156417"/>
    <lineage>
        <taxon>Bacteria</taxon>
        <taxon>Bacillati</taxon>
        <taxon>Bacillota</taxon>
        <taxon>Tissierellia</taxon>
        <taxon>Tissierellales</taxon>
        <taxon>Thermohalobacteraceae</taxon>
        <taxon>Caloranaerobacter</taxon>
    </lineage>
</organism>
<protein>
    <submittedName>
        <fullName evidence="1">Uncharacterized protein</fullName>
    </submittedName>
</protein>
<gene>
    <name evidence="1" type="ORF">Y919_09620</name>
</gene>
<dbReference type="EMBL" id="AZTB01000055">
    <property type="protein sequence ID" value="KGG79830.1"/>
    <property type="molecule type" value="Genomic_DNA"/>
</dbReference>
<sequence length="186" mass="22105">MDEIIIIPNKMLGKLELGMGRNEIETILYNDSILRICTQEEEKTFKEMETVKYYNKTSLMYVIGYKDNKAFEICLDSAISDIYNVMLKGINVFKEKAEDIISKLKTYSSYTCDTDDEDLGTEYDFNELGISLWRELAFHPKIMNNKEFLELSKENQEIEKKYWYFQMINVHKYPEWNEFLQSLLAD</sequence>
<proteinExistence type="predicted"/>
<comment type="caution">
    <text evidence="1">The sequence shown here is derived from an EMBL/GenBank/DDBJ whole genome shotgun (WGS) entry which is preliminary data.</text>
</comment>
<accession>A0A096BF57</accession>